<dbReference type="EnsemblMetazoa" id="CapteT201397">
    <property type="protein sequence ID" value="CapteP201397"/>
    <property type="gene ID" value="CapteG201397"/>
</dbReference>
<dbReference type="EMBL" id="KB295217">
    <property type="protein sequence ID" value="ELU13445.1"/>
    <property type="molecule type" value="Genomic_DNA"/>
</dbReference>
<reference evidence="5" key="1">
    <citation type="submission" date="2012-12" db="EMBL/GenBank/DDBJ databases">
        <authorList>
            <person name="Hellsten U."/>
            <person name="Grimwood J."/>
            <person name="Chapman J.A."/>
            <person name="Shapiro H."/>
            <person name="Aerts A."/>
            <person name="Otillar R.P."/>
            <person name="Terry A.Y."/>
            <person name="Boore J.L."/>
            <person name="Simakov O."/>
            <person name="Marletaz F."/>
            <person name="Cho S.-J."/>
            <person name="Edsinger-Gonzales E."/>
            <person name="Havlak P."/>
            <person name="Kuo D.-H."/>
            <person name="Larsson T."/>
            <person name="Lv J."/>
            <person name="Arendt D."/>
            <person name="Savage R."/>
            <person name="Osoegawa K."/>
            <person name="de Jong P."/>
            <person name="Lindberg D.R."/>
            <person name="Seaver E.C."/>
            <person name="Weisblat D.A."/>
            <person name="Putnam N.H."/>
            <person name="Grigoriev I.V."/>
            <person name="Rokhsar D.S."/>
        </authorList>
    </citation>
    <scope>NUCLEOTIDE SEQUENCE</scope>
    <source>
        <strain evidence="5">I ESC-2004</strain>
    </source>
</reference>
<evidence type="ECO:0000313" key="5">
    <source>
        <dbReference type="Proteomes" id="UP000014760"/>
    </source>
</evidence>
<evidence type="ECO:0000256" key="1">
    <source>
        <dbReference type="SAM" id="MobiDB-lite"/>
    </source>
</evidence>
<keyword evidence="5" id="KW-1185">Reference proteome</keyword>
<reference evidence="4" key="3">
    <citation type="submission" date="2015-06" db="UniProtKB">
        <authorList>
            <consortium name="EnsemblMetazoa"/>
        </authorList>
    </citation>
    <scope>IDENTIFICATION</scope>
</reference>
<evidence type="ECO:0000313" key="3">
    <source>
        <dbReference type="EMBL" id="ELU13445.1"/>
    </source>
</evidence>
<evidence type="ECO:0000313" key="2">
    <source>
        <dbReference type="EMBL" id="ELT93177.1"/>
    </source>
</evidence>
<dbReference type="EMBL" id="KB309853">
    <property type="protein sequence ID" value="ELT93177.1"/>
    <property type="molecule type" value="Genomic_DNA"/>
</dbReference>
<gene>
    <name evidence="3" type="ORF">CAPTEDRAFT_191664</name>
    <name evidence="2" type="ORF">CAPTEDRAFT_201397</name>
</gene>
<dbReference type="Proteomes" id="UP000014760">
    <property type="component" value="Unassembled WGS sequence"/>
</dbReference>
<protein>
    <submittedName>
        <fullName evidence="2 4">Uncharacterized protein</fullName>
    </submittedName>
</protein>
<dbReference type="AlphaFoldDB" id="R7TI67"/>
<dbReference type="HOGENOM" id="CLU_2308679_0_0_1"/>
<accession>R7TI67</accession>
<feature type="region of interest" description="Disordered" evidence="1">
    <location>
        <begin position="80"/>
        <end position="100"/>
    </location>
</feature>
<dbReference type="EnsemblMetazoa" id="CapteT191664">
    <property type="protein sequence ID" value="CapteP191664"/>
    <property type="gene ID" value="CapteG191664"/>
</dbReference>
<feature type="compositionally biased region" description="Basic and acidic residues" evidence="1">
    <location>
        <begin position="11"/>
        <end position="21"/>
    </location>
</feature>
<dbReference type="EMBL" id="AMQN01039289">
    <property type="status" value="NOT_ANNOTATED_CDS"/>
    <property type="molecule type" value="Genomic_DNA"/>
</dbReference>
<organism evidence="2">
    <name type="scientific">Capitella teleta</name>
    <name type="common">Polychaete worm</name>
    <dbReference type="NCBI Taxonomy" id="283909"/>
    <lineage>
        <taxon>Eukaryota</taxon>
        <taxon>Metazoa</taxon>
        <taxon>Spiralia</taxon>
        <taxon>Lophotrochozoa</taxon>
        <taxon>Annelida</taxon>
        <taxon>Polychaeta</taxon>
        <taxon>Sedentaria</taxon>
        <taxon>Scolecida</taxon>
        <taxon>Capitellidae</taxon>
        <taxon>Capitella</taxon>
    </lineage>
</organism>
<proteinExistence type="predicted"/>
<name>R7TI67_CAPTE</name>
<sequence length="100" mass="11754">MGNWLGQLSDADQKRRNQEASEREDDGDYWEVMLEGEFSEEDESILEEYLLRYMRDQHCEEFLSADEVAEFFAHYFNSNRDEQDSGVDVDESRDSQAVVA</sequence>
<reference evidence="2 5" key="2">
    <citation type="journal article" date="2013" name="Nature">
        <title>Insights into bilaterian evolution from three spiralian genomes.</title>
        <authorList>
            <person name="Simakov O."/>
            <person name="Marletaz F."/>
            <person name="Cho S.J."/>
            <person name="Edsinger-Gonzales E."/>
            <person name="Havlak P."/>
            <person name="Hellsten U."/>
            <person name="Kuo D.H."/>
            <person name="Larsson T."/>
            <person name="Lv J."/>
            <person name="Arendt D."/>
            <person name="Savage R."/>
            <person name="Osoegawa K."/>
            <person name="de Jong P."/>
            <person name="Grimwood J."/>
            <person name="Chapman J.A."/>
            <person name="Shapiro H."/>
            <person name="Aerts A."/>
            <person name="Otillar R.P."/>
            <person name="Terry A.Y."/>
            <person name="Boore J.L."/>
            <person name="Grigoriev I.V."/>
            <person name="Lindberg D.R."/>
            <person name="Seaver E.C."/>
            <person name="Weisblat D.A."/>
            <person name="Putnam N.H."/>
            <person name="Rokhsar D.S."/>
        </authorList>
    </citation>
    <scope>NUCLEOTIDE SEQUENCE</scope>
    <source>
        <strain evidence="2 5">I ESC-2004</strain>
    </source>
</reference>
<feature type="region of interest" description="Disordered" evidence="1">
    <location>
        <begin position="1"/>
        <end position="28"/>
    </location>
</feature>
<dbReference type="EMBL" id="AMQN01002689">
    <property type="status" value="NOT_ANNOTATED_CDS"/>
    <property type="molecule type" value="Genomic_DNA"/>
</dbReference>
<evidence type="ECO:0000313" key="4">
    <source>
        <dbReference type="EnsemblMetazoa" id="CapteP191664"/>
    </source>
</evidence>